<accession>A0A1J9QBM9</accession>
<dbReference type="AlphaFoldDB" id="A0A1J9QBM9"/>
<dbReference type="OrthoDB" id="4062651at2759"/>
<evidence type="ECO:0000313" key="1">
    <source>
        <dbReference type="EMBL" id="OJD13559.1"/>
    </source>
</evidence>
<dbReference type="EMBL" id="LGRN01000289">
    <property type="protein sequence ID" value="OJD13559.1"/>
    <property type="molecule type" value="Genomic_DNA"/>
</dbReference>
<protein>
    <submittedName>
        <fullName evidence="1">Uncharacterized protein</fullName>
    </submittedName>
</protein>
<evidence type="ECO:0000313" key="2">
    <source>
        <dbReference type="Proteomes" id="UP000182235"/>
    </source>
</evidence>
<name>A0A1J9QBM9_9EURO</name>
<comment type="caution">
    <text evidence="1">The sequence shown here is derived from an EMBL/GenBank/DDBJ whole genome shotgun (WGS) entry which is preliminary data.</text>
</comment>
<reference evidence="1 2" key="1">
    <citation type="submission" date="2015-07" db="EMBL/GenBank/DDBJ databases">
        <title>Emmonsia species relationships and genome sequence.</title>
        <authorList>
            <consortium name="The Broad Institute Genomics Platform"/>
            <person name="Cuomo C.A."/>
            <person name="Munoz J.F."/>
            <person name="Imamovic A."/>
            <person name="Priest M.E."/>
            <person name="Young S."/>
            <person name="Clay O.K."/>
            <person name="McEwen J.G."/>
        </authorList>
    </citation>
    <scope>NUCLEOTIDE SEQUENCE [LARGE SCALE GENOMIC DNA]</scope>
    <source>
        <strain evidence="1 2">UAMH 9510</strain>
    </source>
</reference>
<organism evidence="1 2">
    <name type="scientific">Emergomyces pasteurianus Ep9510</name>
    <dbReference type="NCBI Taxonomy" id="1447872"/>
    <lineage>
        <taxon>Eukaryota</taxon>
        <taxon>Fungi</taxon>
        <taxon>Dikarya</taxon>
        <taxon>Ascomycota</taxon>
        <taxon>Pezizomycotina</taxon>
        <taxon>Eurotiomycetes</taxon>
        <taxon>Eurotiomycetidae</taxon>
        <taxon>Onygenales</taxon>
        <taxon>Ajellomycetaceae</taxon>
        <taxon>Emergomyces</taxon>
    </lineage>
</organism>
<proteinExistence type="predicted"/>
<dbReference type="Proteomes" id="UP000182235">
    <property type="component" value="Unassembled WGS sequence"/>
</dbReference>
<dbReference type="VEuPathDB" id="FungiDB:AJ78_05995"/>
<dbReference type="STRING" id="1447872.A0A1J9QBM9"/>
<keyword evidence="2" id="KW-1185">Reference proteome</keyword>
<sequence length="306" mass="34896">MTEQPPLYNIGPFRSSSKNTDTQLNVYVSNKQFTIDLFTANFESSSVLLAEYLQRVQRLDPEYIPNNTDEDEECEDPLDQMHDWILQPFLPIFRKLAPLDQSQKYTLEDCLFAEEFHYTVQAMKESLVPVFLNSFKVKKNHLIGAHLPSSTCVDYSMFPVYNLNEIQVSIDANSTSLPAVPRKVFIHGRPNLSFFKIVYRGDAGITMRKLLAYSKIHTAKFNATVRTSRLDGLVKNDNGYVMGLLLSYIDSCGTTLYCIDGRDPNGDAYLIDFGGGYTRDWVEKEMVNSIDGDLQGLENIKRHLLE</sequence>
<gene>
    <name evidence="1" type="ORF">AJ78_05995</name>
</gene>